<keyword evidence="3" id="KW-1185">Reference proteome</keyword>
<reference evidence="2 3" key="1">
    <citation type="submission" date="2015-05" db="EMBL/GenBank/DDBJ databases">
        <title>Evolution of Trichinella species and genotypes.</title>
        <authorList>
            <person name="Korhonen P.K."/>
            <person name="Edoardo P."/>
            <person name="Giuseppe L.R."/>
            <person name="Gasser R.B."/>
        </authorList>
    </citation>
    <scope>NUCLEOTIDE SEQUENCE [LARGE SCALE GENOMIC DNA]</scope>
    <source>
        <strain evidence="2">ISS10</strain>
    </source>
</reference>
<name>A0A0V1LN54_9BILA</name>
<dbReference type="EMBL" id="JYDW01000025">
    <property type="protein sequence ID" value="KRZ60823.1"/>
    <property type="molecule type" value="Genomic_DNA"/>
</dbReference>
<sequence length="199" mass="22884">MLCFSWCFVHLVSPLMRFACGRRLARFSSCSVGSAFYEQMQKSNWDFTTPDASKFECGSHLPVSPCPPVVPHVVSLLYELLFRPKDEMGYLLLFCSCYSQASFLIWKIEDKFRTSISRLQYDERNSGKKKKKRKKKRREKRVVVLSDVSLVAEFCWCCDWHYVSNFSCNGIELVAGNARASSTKCKGRQASMHIKPISC</sequence>
<dbReference type="Proteomes" id="UP000054721">
    <property type="component" value="Unassembled WGS sequence"/>
</dbReference>
<comment type="caution">
    <text evidence="2">The sequence shown here is derived from an EMBL/GenBank/DDBJ whole genome shotgun (WGS) entry which is preliminary data.</text>
</comment>
<organism evidence="2 3">
    <name type="scientific">Trichinella nativa</name>
    <dbReference type="NCBI Taxonomy" id="6335"/>
    <lineage>
        <taxon>Eukaryota</taxon>
        <taxon>Metazoa</taxon>
        <taxon>Ecdysozoa</taxon>
        <taxon>Nematoda</taxon>
        <taxon>Enoplea</taxon>
        <taxon>Dorylaimia</taxon>
        <taxon>Trichinellida</taxon>
        <taxon>Trichinellidae</taxon>
        <taxon>Trichinella</taxon>
    </lineage>
</organism>
<gene>
    <name evidence="2" type="ORF">T02_4129</name>
</gene>
<evidence type="ECO:0000313" key="3">
    <source>
        <dbReference type="Proteomes" id="UP000054721"/>
    </source>
</evidence>
<keyword evidence="1" id="KW-0732">Signal</keyword>
<protein>
    <recommendedName>
        <fullName evidence="4">Secreted protein</fullName>
    </recommendedName>
</protein>
<evidence type="ECO:0000256" key="1">
    <source>
        <dbReference type="SAM" id="SignalP"/>
    </source>
</evidence>
<evidence type="ECO:0008006" key="4">
    <source>
        <dbReference type="Google" id="ProtNLM"/>
    </source>
</evidence>
<accession>A0A0V1LN54</accession>
<proteinExistence type="predicted"/>
<dbReference type="AlphaFoldDB" id="A0A0V1LN54"/>
<feature type="chain" id="PRO_5006881953" description="Secreted protein" evidence="1">
    <location>
        <begin position="22"/>
        <end position="199"/>
    </location>
</feature>
<dbReference type="OrthoDB" id="10357264at2759"/>
<evidence type="ECO:0000313" key="2">
    <source>
        <dbReference type="EMBL" id="KRZ60823.1"/>
    </source>
</evidence>
<feature type="signal peptide" evidence="1">
    <location>
        <begin position="1"/>
        <end position="21"/>
    </location>
</feature>